<dbReference type="RefSeq" id="WP_320425452.1">
    <property type="nucleotide sequence ID" value="NZ_JAXCLA010000008.1"/>
</dbReference>
<keyword evidence="5 8" id="KW-0812">Transmembrane</keyword>
<feature type="transmembrane region" description="Helical" evidence="8">
    <location>
        <begin position="115"/>
        <end position="132"/>
    </location>
</feature>
<feature type="transmembrane region" description="Helical" evidence="8">
    <location>
        <begin position="26"/>
        <end position="45"/>
    </location>
</feature>
<dbReference type="InterPro" id="IPR011606">
    <property type="entry name" value="Brnchd-chn_aa_trnsp_permease"/>
</dbReference>
<comment type="similarity">
    <text evidence="2">Belongs to the AzlC family.</text>
</comment>
<feature type="transmembrane region" description="Helical" evidence="8">
    <location>
        <begin position="81"/>
        <end position="103"/>
    </location>
</feature>
<accession>A0ABU5DME5</accession>
<evidence type="ECO:0000313" key="10">
    <source>
        <dbReference type="Proteomes" id="UP001285263"/>
    </source>
</evidence>
<feature type="transmembrane region" description="Helical" evidence="8">
    <location>
        <begin position="144"/>
        <end position="167"/>
    </location>
</feature>
<comment type="caution">
    <text evidence="9">The sequence shown here is derived from an EMBL/GenBank/DDBJ whole genome shotgun (WGS) entry which is preliminary data.</text>
</comment>
<proteinExistence type="inferred from homology"/>
<dbReference type="Proteomes" id="UP001285263">
    <property type="component" value="Unassembled WGS sequence"/>
</dbReference>
<gene>
    <name evidence="9" type="ORF">SNE35_23470</name>
</gene>
<feature type="transmembrane region" description="Helical" evidence="8">
    <location>
        <begin position="174"/>
        <end position="192"/>
    </location>
</feature>
<dbReference type="EMBL" id="JAXCLA010000008">
    <property type="protein sequence ID" value="MDY0747484.1"/>
    <property type="molecule type" value="Genomic_DNA"/>
</dbReference>
<comment type="subcellular location">
    <subcellularLocation>
        <location evidence="1">Cell membrane</location>
        <topology evidence="1">Multi-pass membrane protein</topology>
    </subcellularLocation>
</comment>
<organism evidence="9 10">
    <name type="scientific">Roseateles agri</name>
    <dbReference type="NCBI Taxonomy" id="3098619"/>
    <lineage>
        <taxon>Bacteria</taxon>
        <taxon>Pseudomonadati</taxon>
        <taxon>Pseudomonadota</taxon>
        <taxon>Betaproteobacteria</taxon>
        <taxon>Burkholderiales</taxon>
        <taxon>Sphaerotilaceae</taxon>
        <taxon>Roseateles</taxon>
    </lineage>
</organism>
<feature type="transmembrane region" description="Helical" evidence="8">
    <location>
        <begin position="221"/>
        <end position="238"/>
    </location>
</feature>
<keyword evidence="7 8" id="KW-0472">Membrane</keyword>
<evidence type="ECO:0000256" key="5">
    <source>
        <dbReference type="ARBA" id="ARBA00022692"/>
    </source>
</evidence>
<evidence type="ECO:0000256" key="6">
    <source>
        <dbReference type="ARBA" id="ARBA00022989"/>
    </source>
</evidence>
<keyword evidence="4" id="KW-1003">Cell membrane</keyword>
<name>A0ABU5DME5_9BURK</name>
<evidence type="ECO:0000256" key="7">
    <source>
        <dbReference type="ARBA" id="ARBA00023136"/>
    </source>
</evidence>
<keyword evidence="10" id="KW-1185">Reference proteome</keyword>
<evidence type="ECO:0000256" key="2">
    <source>
        <dbReference type="ARBA" id="ARBA00010735"/>
    </source>
</evidence>
<dbReference type="PANTHER" id="PTHR34979:SF1">
    <property type="entry name" value="INNER MEMBRANE PROTEIN YGAZ"/>
    <property type="match status" value="1"/>
</dbReference>
<evidence type="ECO:0000256" key="3">
    <source>
        <dbReference type="ARBA" id="ARBA00022448"/>
    </source>
</evidence>
<keyword evidence="3" id="KW-0813">Transport</keyword>
<feature type="transmembrane region" description="Helical" evidence="8">
    <location>
        <begin position="52"/>
        <end position="75"/>
    </location>
</feature>
<evidence type="ECO:0000313" key="9">
    <source>
        <dbReference type="EMBL" id="MDY0747484.1"/>
    </source>
</evidence>
<keyword evidence="6 8" id="KW-1133">Transmembrane helix</keyword>
<dbReference type="Pfam" id="PF03591">
    <property type="entry name" value="AzlC"/>
    <property type="match status" value="1"/>
</dbReference>
<protein>
    <submittedName>
        <fullName evidence="9">AzlC family ABC transporter permease</fullName>
    </submittedName>
</protein>
<evidence type="ECO:0000256" key="4">
    <source>
        <dbReference type="ARBA" id="ARBA00022475"/>
    </source>
</evidence>
<evidence type="ECO:0000256" key="8">
    <source>
        <dbReference type="SAM" id="Phobius"/>
    </source>
</evidence>
<sequence length="245" mass="26536">MAASRFLDEVRAQRRHPEFRRGARDMAGITLGISAWGLVTGVAMIKSGLSVGLALLMTLIVFAGSSQLASLPLIASGAPMWVLWATAFCVNLRFVIFSAQWHLYFGNLPRVRRLMIGYFAADLNYVAFLNRFPQARPDPRQEPYFWGGVAANWPAWQIPSVIGILLADRIPTEWGLGFAGVLALLGLSYSLLKDRNSWVAAGVAGCAAVAAYALPLRLNIVVAIAAAVAAGLLLEKWLPEKEVAA</sequence>
<reference evidence="9 10" key="1">
    <citation type="submission" date="2023-11" db="EMBL/GenBank/DDBJ databases">
        <title>Paucibacter sp. nov., isolated from fresh soil in Korea.</title>
        <authorList>
            <person name="Le N.T.T."/>
        </authorList>
    </citation>
    <scope>NUCLEOTIDE SEQUENCE [LARGE SCALE GENOMIC DNA]</scope>
    <source>
        <strain evidence="9 10">R3-3</strain>
    </source>
</reference>
<dbReference type="PANTHER" id="PTHR34979">
    <property type="entry name" value="INNER MEMBRANE PROTEIN YGAZ"/>
    <property type="match status" value="1"/>
</dbReference>
<evidence type="ECO:0000256" key="1">
    <source>
        <dbReference type="ARBA" id="ARBA00004651"/>
    </source>
</evidence>